<dbReference type="SUPFAM" id="SSF46911">
    <property type="entry name" value="Ribosomal protein S18"/>
    <property type="match status" value="1"/>
</dbReference>
<comment type="similarity">
    <text evidence="2">Belongs to the bacterial ribosomal protein bS18 family. Mitochondrion-specific ribosomal protein mS40 subfamily.</text>
</comment>
<dbReference type="Pfam" id="PF01084">
    <property type="entry name" value="Ribosomal_S18"/>
    <property type="match status" value="1"/>
</dbReference>
<evidence type="ECO:0000256" key="4">
    <source>
        <dbReference type="ARBA" id="ARBA00022946"/>
    </source>
</evidence>
<evidence type="ECO:0000313" key="12">
    <source>
        <dbReference type="RefSeq" id="XP_023954729.1"/>
    </source>
</evidence>
<keyword evidence="3" id="KW-0597">Phosphoprotein</keyword>
<evidence type="ECO:0000256" key="2">
    <source>
        <dbReference type="ARBA" id="ARBA00006136"/>
    </source>
</evidence>
<reference evidence="12" key="1">
    <citation type="submission" date="2025-08" db="UniProtKB">
        <authorList>
            <consortium name="RefSeq"/>
        </authorList>
    </citation>
    <scope>IDENTIFICATION</scope>
</reference>
<dbReference type="AlphaFoldDB" id="A0A6J1PAA3"/>
<comment type="subcellular location">
    <subcellularLocation>
        <location evidence="1">Mitochondrion</location>
    </subcellularLocation>
</comment>
<accession>A0A6J1PAA3</accession>
<organism evidence="11 12">
    <name type="scientific">Bicyclus anynana</name>
    <name type="common">Squinting bush brown butterfly</name>
    <dbReference type="NCBI Taxonomy" id="110368"/>
    <lineage>
        <taxon>Eukaryota</taxon>
        <taxon>Metazoa</taxon>
        <taxon>Ecdysozoa</taxon>
        <taxon>Arthropoda</taxon>
        <taxon>Hexapoda</taxon>
        <taxon>Insecta</taxon>
        <taxon>Pterygota</taxon>
        <taxon>Neoptera</taxon>
        <taxon>Endopterygota</taxon>
        <taxon>Lepidoptera</taxon>
        <taxon>Glossata</taxon>
        <taxon>Ditrysia</taxon>
        <taxon>Papilionoidea</taxon>
        <taxon>Nymphalidae</taxon>
        <taxon>Satyrinae</taxon>
        <taxon>Satyrini</taxon>
        <taxon>Mycalesina</taxon>
        <taxon>Bicyclus</taxon>
    </lineage>
</organism>
<dbReference type="GO" id="GO:0032543">
    <property type="term" value="P:mitochondrial translation"/>
    <property type="evidence" value="ECO:0007669"/>
    <property type="project" value="InterPro"/>
</dbReference>
<dbReference type="FunFam" id="4.10.640.10:FF:000008">
    <property type="entry name" value="28S ribosomal protein S18b, mitochondrial"/>
    <property type="match status" value="1"/>
</dbReference>
<sequence length="185" mass="21566">MTFALNVIRSVINRAIFADLRTIRFVSDQADESEEQQKPIDPSKDRTKVIPVETSMRYMDSKAFKQTYGDNPVWYLYRRNHRGGFAPRKTRKSCVRNGIISTGNPCPICRDEYLILDPRNTKLLEQFISEYTGQILDAFKTGLCQKKHKELLVAIEQAWDQGHLTYSVPFREYNYSLYNKNVEAN</sequence>
<evidence type="ECO:0000256" key="9">
    <source>
        <dbReference type="ARBA" id="ARBA00035130"/>
    </source>
</evidence>
<dbReference type="RefSeq" id="XP_023954729.1">
    <property type="nucleotide sequence ID" value="XM_024098961.2"/>
</dbReference>
<keyword evidence="7" id="KW-0687">Ribonucleoprotein</keyword>
<keyword evidence="5 12" id="KW-0689">Ribosomal protein</keyword>
<keyword evidence="4" id="KW-0809">Transit peptide</keyword>
<dbReference type="OrthoDB" id="21463at2759"/>
<dbReference type="CTD" id="28973"/>
<dbReference type="InterPro" id="IPR001648">
    <property type="entry name" value="Ribosomal_bS18"/>
</dbReference>
<dbReference type="GeneID" id="112058254"/>
<evidence type="ECO:0000256" key="3">
    <source>
        <dbReference type="ARBA" id="ARBA00022553"/>
    </source>
</evidence>
<dbReference type="PANTHER" id="PTHR13329:SF2">
    <property type="entry name" value="SMALL RIBOSOMAL SUBUNIT PROTEIN MS40"/>
    <property type="match status" value="1"/>
</dbReference>
<evidence type="ECO:0000256" key="10">
    <source>
        <dbReference type="ARBA" id="ARBA00035515"/>
    </source>
</evidence>
<evidence type="ECO:0000256" key="5">
    <source>
        <dbReference type="ARBA" id="ARBA00022980"/>
    </source>
</evidence>
<dbReference type="GO" id="GO:0005763">
    <property type="term" value="C:mitochondrial small ribosomal subunit"/>
    <property type="evidence" value="ECO:0007669"/>
    <property type="project" value="UniProtKB-ARBA"/>
</dbReference>
<evidence type="ECO:0000256" key="8">
    <source>
        <dbReference type="ARBA" id="ARBA00032055"/>
    </source>
</evidence>
<evidence type="ECO:0000256" key="1">
    <source>
        <dbReference type="ARBA" id="ARBA00004173"/>
    </source>
</evidence>
<protein>
    <recommendedName>
        <fullName evidence="9">Small ribosomal subunit protein mS40</fullName>
    </recommendedName>
    <alternativeName>
        <fullName evidence="8">28S ribosomal protein S18-2, mitochondrial</fullName>
    </alternativeName>
    <alternativeName>
        <fullName evidence="10">28S ribosomal protein S18b, mitochondrial</fullName>
    </alternativeName>
</protein>
<dbReference type="Proteomes" id="UP001652582">
    <property type="component" value="Chromosome 3"/>
</dbReference>
<dbReference type="KEGG" id="bany:112058254"/>
<evidence type="ECO:0000256" key="7">
    <source>
        <dbReference type="ARBA" id="ARBA00023274"/>
    </source>
</evidence>
<dbReference type="InterPro" id="IPR036870">
    <property type="entry name" value="Ribosomal_bS18_sf"/>
</dbReference>
<proteinExistence type="inferred from homology"/>
<keyword evidence="6" id="KW-0496">Mitochondrion</keyword>
<evidence type="ECO:0000256" key="6">
    <source>
        <dbReference type="ARBA" id="ARBA00023128"/>
    </source>
</evidence>
<keyword evidence="11" id="KW-1185">Reference proteome</keyword>
<dbReference type="PANTHER" id="PTHR13329">
    <property type="entry name" value="MITOCHONDRIAL RIBOSOMAL PROTEIN S18B"/>
    <property type="match status" value="1"/>
</dbReference>
<name>A0A6J1PAA3_BICAN</name>
<dbReference type="InterPro" id="IPR040054">
    <property type="entry name" value="MRPS18B"/>
</dbReference>
<gene>
    <name evidence="12" type="primary">LOC112058254</name>
</gene>
<dbReference type="GO" id="GO:0003735">
    <property type="term" value="F:structural constituent of ribosome"/>
    <property type="evidence" value="ECO:0007669"/>
    <property type="project" value="InterPro"/>
</dbReference>
<dbReference type="Gene3D" id="4.10.640.10">
    <property type="entry name" value="Ribosomal protein S18"/>
    <property type="match status" value="1"/>
</dbReference>
<evidence type="ECO:0000313" key="11">
    <source>
        <dbReference type="Proteomes" id="UP001652582"/>
    </source>
</evidence>